<sequence>MKPTTRRDATARGRALLACGLALLLALAGCDGGGEPASGDQKPPERTSWPQPVDGKLTTDMCDLLGPDDYAAAGALANAFDERTLERGTAARGLSCHSAGENWLTLNLQPDPVSGGLYYDWLLRGIGKNAGPPAQQRENVLPGADESWFSAVDRGHQLMVRRGGLIVGLHFGFLNKDIDHLAAATKLIGLVLERTQAGTTATGEPHHVTLTVTGRPAQPGPVDIQYLDPNTVQLVSEKGVTLPWTKKFDVAWYGPTSPGITLNANLSTPTLNKYLTCAITVDSKKLDDSEPRMSFTTCRGKISEAQ</sequence>
<dbReference type="STRING" id="1246995.AFR_12210"/>
<dbReference type="PROSITE" id="PS51257">
    <property type="entry name" value="PROKAR_LIPOPROTEIN"/>
    <property type="match status" value="1"/>
</dbReference>
<protein>
    <recommendedName>
        <fullName evidence="5">Lipoprotein</fullName>
    </recommendedName>
</protein>
<dbReference type="EMBL" id="CP006272">
    <property type="protein sequence ID" value="AGZ40728.1"/>
    <property type="molecule type" value="Genomic_DNA"/>
</dbReference>
<dbReference type="InterPro" id="IPR038468">
    <property type="entry name" value="MmpS_C"/>
</dbReference>
<feature type="region of interest" description="Disordered" evidence="1">
    <location>
        <begin position="33"/>
        <end position="55"/>
    </location>
</feature>
<dbReference type="Proteomes" id="UP000017746">
    <property type="component" value="Chromosome"/>
</dbReference>
<evidence type="ECO:0000256" key="2">
    <source>
        <dbReference type="SAM" id="SignalP"/>
    </source>
</evidence>
<evidence type="ECO:0000313" key="3">
    <source>
        <dbReference type="EMBL" id="AGZ40728.1"/>
    </source>
</evidence>
<reference evidence="3 4" key="1">
    <citation type="journal article" date="2014" name="J. Biotechnol.">
        <title>Complete genome sequence of the actinobacterium Actinoplanes friuliensis HAG 010964, producer of the lipopeptide antibiotic friulimycin.</title>
        <authorList>
            <person name="Ruckert C."/>
            <person name="Szczepanowski R."/>
            <person name="Albersmeier A."/>
            <person name="Goesmann A."/>
            <person name="Fischer N."/>
            <person name="Steinkamper A."/>
            <person name="Puhler A."/>
            <person name="Biener R."/>
            <person name="Schwartz D."/>
            <person name="Kalinowski J."/>
        </authorList>
    </citation>
    <scope>NUCLEOTIDE SEQUENCE [LARGE SCALE GENOMIC DNA]</scope>
    <source>
        <strain evidence="3 4">DSM 7358</strain>
    </source>
</reference>
<evidence type="ECO:0008006" key="5">
    <source>
        <dbReference type="Google" id="ProtNLM"/>
    </source>
</evidence>
<dbReference type="KEGG" id="afs:AFR_12210"/>
<dbReference type="RefSeq" id="WP_023360787.1">
    <property type="nucleotide sequence ID" value="NC_022657.1"/>
</dbReference>
<gene>
    <name evidence="3" type="ORF">AFR_12210</name>
</gene>
<proteinExistence type="predicted"/>
<dbReference type="Gene3D" id="2.60.40.2880">
    <property type="entry name" value="MmpS1-5, C-terminal soluble domain"/>
    <property type="match status" value="1"/>
</dbReference>
<dbReference type="AlphaFoldDB" id="U5VUR3"/>
<evidence type="ECO:0000313" key="4">
    <source>
        <dbReference type="Proteomes" id="UP000017746"/>
    </source>
</evidence>
<name>U5VUR3_9ACTN</name>
<dbReference type="PATRIC" id="fig|1246995.3.peg.2482"/>
<keyword evidence="4" id="KW-1185">Reference proteome</keyword>
<dbReference type="OrthoDB" id="3475076at2"/>
<feature type="signal peptide" evidence="2">
    <location>
        <begin position="1"/>
        <end position="28"/>
    </location>
</feature>
<organism evidence="3 4">
    <name type="scientific">Actinoplanes friuliensis DSM 7358</name>
    <dbReference type="NCBI Taxonomy" id="1246995"/>
    <lineage>
        <taxon>Bacteria</taxon>
        <taxon>Bacillati</taxon>
        <taxon>Actinomycetota</taxon>
        <taxon>Actinomycetes</taxon>
        <taxon>Micromonosporales</taxon>
        <taxon>Micromonosporaceae</taxon>
        <taxon>Actinoplanes</taxon>
    </lineage>
</organism>
<feature type="chain" id="PRO_5039646169" description="Lipoprotein" evidence="2">
    <location>
        <begin position="29"/>
        <end position="306"/>
    </location>
</feature>
<accession>U5VUR3</accession>
<evidence type="ECO:0000256" key="1">
    <source>
        <dbReference type="SAM" id="MobiDB-lite"/>
    </source>
</evidence>
<keyword evidence="2" id="KW-0732">Signal</keyword>
<dbReference type="HOGENOM" id="CLU_908012_0_0_11"/>
<dbReference type="eggNOG" id="ENOG5033Y7U">
    <property type="taxonomic scope" value="Bacteria"/>
</dbReference>